<dbReference type="InterPro" id="IPR023908">
    <property type="entry name" value="xxxLxxG_rpt"/>
</dbReference>
<name>A0A2A4AHU4_9CORY</name>
<dbReference type="AlphaFoldDB" id="A0A2A4AHU4"/>
<comment type="caution">
    <text evidence="3">The sequence shown here is derived from an EMBL/GenBank/DDBJ whole genome shotgun (WGS) entry which is preliminary data.</text>
</comment>
<evidence type="ECO:0008006" key="5">
    <source>
        <dbReference type="Google" id="ProtNLM"/>
    </source>
</evidence>
<evidence type="ECO:0000256" key="2">
    <source>
        <dbReference type="SAM" id="Phobius"/>
    </source>
</evidence>
<evidence type="ECO:0000313" key="3">
    <source>
        <dbReference type="EMBL" id="PCC81786.1"/>
    </source>
</evidence>
<dbReference type="Proteomes" id="UP000218690">
    <property type="component" value="Unassembled WGS sequence"/>
</dbReference>
<keyword evidence="2" id="KW-0812">Transmembrane</keyword>
<proteinExistence type="predicted"/>
<gene>
    <name evidence="3" type="ORF">COM45_12200</name>
</gene>
<keyword evidence="1" id="KW-0175">Coiled coil</keyword>
<feature type="coiled-coil region" evidence="1">
    <location>
        <begin position="177"/>
        <end position="217"/>
    </location>
</feature>
<protein>
    <recommendedName>
        <fullName evidence="5">Phage infection protein</fullName>
    </recommendedName>
</protein>
<evidence type="ECO:0000313" key="4">
    <source>
        <dbReference type="Proteomes" id="UP000218690"/>
    </source>
</evidence>
<keyword evidence="2" id="KW-0472">Membrane</keyword>
<dbReference type="EMBL" id="NWBP01000037">
    <property type="protein sequence ID" value="PCC81786.1"/>
    <property type="molecule type" value="Genomic_DNA"/>
</dbReference>
<feature type="transmembrane region" description="Helical" evidence="2">
    <location>
        <begin position="330"/>
        <end position="351"/>
    </location>
</feature>
<accession>A0A2A4AHU4</accession>
<dbReference type="NCBIfam" id="TIGR03057">
    <property type="entry name" value="xxxLxxG_by_4"/>
    <property type="match status" value="4"/>
</dbReference>
<keyword evidence="2" id="KW-1133">Transmembrane helix</keyword>
<feature type="transmembrane region" description="Helical" evidence="2">
    <location>
        <begin position="447"/>
        <end position="466"/>
    </location>
</feature>
<feature type="transmembrane region" description="Helical" evidence="2">
    <location>
        <begin position="387"/>
        <end position="407"/>
    </location>
</feature>
<reference evidence="3 4" key="1">
    <citation type="submission" date="2017-09" db="EMBL/GenBank/DDBJ databases">
        <title>Draft Genome Sequence of Corynebacterium accolens AH4003.</title>
        <authorList>
            <person name="Chen Y."/>
            <person name="Oosthuysen W.F."/>
            <person name="Kelley S."/>
            <person name="Horswill A."/>
        </authorList>
    </citation>
    <scope>NUCLEOTIDE SEQUENCE [LARGE SCALE GENOMIC DNA]</scope>
    <source>
        <strain evidence="3 4">AH4003</strain>
    </source>
</reference>
<sequence>MNSRLADSPSRPSRLRGALLCLLVVLPLVVGAIVTGVTGWDASRAWSSEGTGAPTEGQAGAASLSEAARAASQAQAQAGFLKSGTQQLSTGTGKLKDGAGELGGGVDKLSAGSQELYDGLIQLQSGTNQLGNGATEVANGVGNAVDQITGLTVVQGQLLAAIDGTLKDLEGNNSPEARNIKSQLGDLRNQVNNFQIDQNLTNQLKRLKDGSRELSNQLAVNGYAYHDGVYKAADGAKRLNDGTKELNSKVDEALGGVDKLDKGAKRVDGMAKQNQTKVQDVQRALPAAADGRDAEVKMLSPIVALLIAAMVSLGGTALGAYVVRSRKPWLSLLAGVVVLTAAAEIVFMILATGVDGMAAGLAAAMAAATALGSAGLTAVVLHYFPKLGFGVVIVLGLLQLAAVGWFWKQATAATAVAGVWKTVMGLLPMHWSTVGFTVAGNSGQLSLAWIGLGILVAVGIFSIGIMKRGFSVIRKD</sequence>
<evidence type="ECO:0000256" key="1">
    <source>
        <dbReference type="SAM" id="Coils"/>
    </source>
</evidence>
<feature type="transmembrane region" description="Helical" evidence="2">
    <location>
        <begin position="302"/>
        <end position="323"/>
    </location>
</feature>
<feature type="transmembrane region" description="Helical" evidence="2">
    <location>
        <begin position="357"/>
        <end position="380"/>
    </location>
</feature>
<organism evidence="3 4">
    <name type="scientific">Corynebacterium accolens</name>
    <dbReference type="NCBI Taxonomy" id="38284"/>
    <lineage>
        <taxon>Bacteria</taxon>
        <taxon>Bacillati</taxon>
        <taxon>Actinomycetota</taxon>
        <taxon>Actinomycetes</taxon>
        <taxon>Mycobacteriales</taxon>
        <taxon>Corynebacteriaceae</taxon>
        <taxon>Corynebacterium</taxon>
    </lineage>
</organism>